<reference evidence="2 3" key="1">
    <citation type="submission" date="2021-08" db="EMBL/GenBank/DDBJ databases">
        <title>WGS assembly of Ceratopteris richardii.</title>
        <authorList>
            <person name="Marchant D.B."/>
            <person name="Chen G."/>
            <person name="Jenkins J."/>
            <person name="Shu S."/>
            <person name="Leebens-Mack J."/>
            <person name="Grimwood J."/>
            <person name="Schmutz J."/>
            <person name="Soltis P."/>
            <person name="Soltis D."/>
            <person name="Chen Z.-H."/>
        </authorList>
    </citation>
    <scope>NUCLEOTIDE SEQUENCE [LARGE SCALE GENOMIC DNA]</scope>
    <source>
        <strain evidence="2">Whitten #5841</strain>
        <tissue evidence="2">Leaf</tissue>
    </source>
</reference>
<evidence type="ECO:0000313" key="3">
    <source>
        <dbReference type="Proteomes" id="UP000825935"/>
    </source>
</evidence>
<organism evidence="2 3">
    <name type="scientific">Ceratopteris richardii</name>
    <name type="common">Triangle waterfern</name>
    <dbReference type="NCBI Taxonomy" id="49495"/>
    <lineage>
        <taxon>Eukaryota</taxon>
        <taxon>Viridiplantae</taxon>
        <taxon>Streptophyta</taxon>
        <taxon>Embryophyta</taxon>
        <taxon>Tracheophyta</taxon>
        <taxon>Polypodiopsida</taxon>
        <taxon>Polypodiidae</taxon>
        <taxon>Polypodiales</taxon>
        <taxon>Pteridineae</taxon>
        <taxon>Pteridaceae</taxon>
        <taxon>Parkerioideae</taxon>
        <taxon>Ceratopteris</taxon>
    </lineage>
</organism>
<dbReference type="EMBL" id="CM035432">
    <property type="protein sequence ID" value="KAH7295615.1"/>
    <property type="molecule type" value="Genomic_DNA"/>
</dbReference>
<proteinExistence type="predicted"/>
<protein>
    <submittedName>
        <fullName evidence="2">Uncharacterized protein</fullName>
    </submittedName>
</protein>
<dbReference type="Pfam" id="PF14769">
    <property type="entry name" value="CLAMP"/>
    <property type="match status" value="1"/>
</dbReference>
<dbReference type="PANTHER" id="PTHR28457:SF4">
    <property type="entry name" value="CRAL-TRIO DOMAIN-CONTAINING PROTEIN"/>
    <property type="match status" value="1"/>
</dbReference>
<dbReference type="Proteomes" id="UP000825935">
    <property type="component" value="Chromosome 27"/>
</dbReference>
<keyword evidence="1" id="KW-0175">Coiled coil</keyword>
<keyword evidence="3" id="KW-1185">Reference proteome</keyword>
<evidence type="ECO:0000313" key="2">
    <source>
        <dbReference type="EMBL" id="KAH7295615.1"/>
    </source>
</evidence>
<accession>A0A8T2RJ63</accession>
<dbReference type="InterPro" id="IPR032727">
    <property type="entry name" value="CLAMP"/>
</dbReference>
<dbReference type="AlphaFoldDB" id="A0A8T2RJ63"/>
<evidence type="ECO:0000256" key="1">
    <source>
        <dbReference type="SAM" id="Coils"/>
    </source>
</evidence>
<feature type="coiled-coil region" evidence="1">
    <location>
        <begin position="186"/>
        <end position="220"/>
    </location>
</feature>
<dbReference type="OMA" id="SWYNVAH"/>
<name>A0A8T2RJ63_CERRI</name>
<comment type="caution">
    <text evidence="2">The sequence shown here is derived from an EMBL/GenBank/DDBJ whole genome shotgun (WGS) entry which is preliminary data.</text>
</comment>
<dbReference type="PANTHER" id="PTHR28457">
    <property type="entry name" value="COILED-COIL DOMAIN-CONTAINING PROTEIN 189"/>
    <property type="match status" value="1"/>
</dbReference>
<sequence>MENFNLGEKSFTLDNIKEIKRLFSNPLECLPYISGVLDLKEYSTKARHAFIVDYFHGISQFSTEICLGLEQSLTLLNFGKDLFCMMLGGKSFQETEEFFKKSILSLNTKGHDDATCSTFSPIDIRKIIDFFLFTFFQHYALYAHCFSVEAYTESRTEVVLVETALTIPLSEASSKEELEAKELADREAFEAEEKARKEEIARVEAEKVAEAEALKMEEEKKKPQSLDAAIDFLVREKLDAFKQSFFEECASEQKRIMEKLAQLDAHVVMTPSGGKSRKSQ</sequence>
<dbReference type="OrthoDB" id="1938969at2759"/>
<gene>
    <name evidence="2" type="ORF">KP509_27G057400</name>
</gene>